<dbReference type="EMBL" id="BPLQ01010101">
    <property type="protein sequence ID" value="GIY48347.1"/>
    <property type="molecule type" value="Genomic_DNA"/>
</dbReference>
<evidence type="ECO:0000313" key="1">
    <source>
        <dbReference type="EMBL" id="GIY48347.1"/>
    </source>
</evidence>
<evidence type="ECO:0000313" key="2">
    <source>
        <dbReference type="Proteomes" id="UP001054837"/>
    </source>
</evidence>
<name>A0AAV4TTR0_9ARAC</name>
<proteinExistence type="predicted"/>
<keyword evidence="2" id="KW-1185">Reference proteome</keyword>
<protein>
    <submittedName>
        <fullName evidence="1">Uncharacterized protein</fullName>
    </submittedName>
</protein>
<organism evidence="1 2">
    <name type="scientific">Caerostris darwini</name>
    <dbReference type="NCBI Taxonomy" id="1538125"/>
    <lineage>
        <taxon>Eukaryota</taxon>
        <taxon>Metazoa</taxon>
        <taxon>Ecdysozoa</taxon>
        <taxon>Arthropoda</taxon>
        <taxon>Chelicerata</taxon>
        <taxon>Arachnida</taxon>
        <taxon>Araneae</taxon>
        <taxon>Araneomorphae</taxon>
        <taxon>Entelegynae</taxon>
        <taxon>Araneoidea</taxon>
        <taxon>Araneidae</taxon>
        <taxon>Caerostris</taxon>
    </lineage>
</organism>
<dbReference type="Proteomes" id="UP001054837">
    <property type="component" value="Unassembled WGS sequence"/>
</dbReference>
<dbReference type="AlphaFoldDB" id="A0AAV4TTR0"/>
<sequence length="87" mass="10253">MGCHFQFSFTHPPPPVKFGIGKSKPRKSFRTARNKVRQCEVIEWEKRRFPDSKAGSGCEQCEEIDSRRKCRFHHSPLQSRSWLFSVK</sequence>
<accession>A0AAV4TTR0</accession>
<gene>
    <name evidence="1" type="ORF">CDAR_105741</name>
</gene>
<comment type="caution">
    <text evidence="1">The sequence shown here is derived from an EMBL/GenBank/DDBJ whole genome shotgun (WGS) entry which is preliminary data.</text>
</comment>
<reference evidence="1 2" key="1">
    <citation type="submission" date="2021-06" db="EMBL/GenBank/DDBJ databases">
        <title>Caerostris darwini draft genome.</title>
        <authorList>
            <person name="Kono N."/>
            <person name="Arakawa K."/>
        </authorList>
    </citation>
    <scope>NUCLEOTIDE SEQUENCE [LARGE SCALE GENOMIC DNA]</scope>
</reference>